<feature type="binding site" evidence="10">
    <location>
        <position position="66"/>
    </location>
    <ligand>
        <name>Mn(2+)</name>
        <dbReference type="ChEBI" id="CHEBI:29035"/>
    </ligand>
</feature>
<dbReference type="KEGG" id="ete:ETEE_1633"/>
<accession>A0A076LMY1</accession>
<proteinExistence type="inferred from homology"/>
<reference evidence="13 14" key="1">
    <citation type="journal article" date="2012" name="PLoS ONE">
        <title>Edwardsiella comparative phylogenomics reveal the new intra/inter-species taxonomic relationships, virulence evolution and niche adaptation mechanisms.</title>
        <authorList>
            <person name="Yang M."/>
            <person name="Lv Y."/>
            <person name="Xiao J."/>
            <person name="Wu H."/>
            <person name="Zheng H."/>
            <person name="Liu Q."/>
            <person name="Zhang Y."/>
            <person name="Wang Q."/>
        </authorList>
    </citation>
    <scope>NUCLEOTIDE SEQUENCE [LARGE SCALE GENOMIC DNA]</scope>
    <source>
        <strain evidence="14">080813</strain>
    </source>
</reference>
<dbReference type="EMBL" id="CP006664">
    <property type="protein sequence ID" value="AIJ08082.1"/>
    <property type="molecule type" value="Genomic_DNA"/>
</dbReference>
<organism evidence="13 14">
    <name type="scientific">Edwardsiella anguillarum ET080813</name>
    <dbReference type="NCBI Taxonomy" id="667120"/>
    <lineage>
        <taxon>Bacteria</taxon>
        <taxon>Pseudomonadati</taxon>
        <taxon>Pseudomonadota</taxon>
        <taxon>Gammaproteobacteria</taxon>
        <taxon>Enterobacterales</taxon>
        <taxon>Hafniaceae</taxon>
        <taxon>Edwardsiella</taxon>
    </lineage>
</organism>
<keyword evidence="9 10" id="KW-0413">Isomerase</keyword>
<dbReference type="PROSITE" id="PS51462">
    <property type="entry name" value="NUDIX"/>
    <property type="match status" value="1"/>
</dbReference>
<feature type="active site" evidence="10 11">
    <location>
        <position position="64"/>
    </location>
</feature>
<comment type="function">
    <text evidence="10">Catalyzes the 1,3-allylic rearrangement of the homoallylic substrate isopentenyl (IPP) to its highly electrophilic allylic isomer, dimethylallyl diphosphate (DMAPP).</text>
</comment>
<dbReference type="UniPathway" id="UPA00059">
    <property type="reaction ID" value="UER00104"/>
</dbReference>
<evidence type="ECO:0000256" key="11">
    <source>
        <dbReference type="PIRSR" id="PIRSR018427-1"/>
    </source>
</evidence>
<protein>
    <recommendedName>
        <fullName evidence="3 10">Isopentenyl-diphosphate Delta-isomerase</fullName>
        <shortName evidence="10">IPP isomerase</shortName>
        <ecNumber evidence="3 10">5.3.3.2</ecNumber>
    </recommendedName>
    <alternativeName>
        <fullName evidence="10">IPP:DMAPP isomerase</fullName>
    </alternativeName>
    <alternativeName>
        <fullName evidence="10">Isopentenyl pyrophosphate isomerase</fullName>
    </alternativeName>
</protein>
<dbReference type="NCBIfam" id="TIGR02150">
    <property type="entry name" value="IPP_isom_1"/>
    <property type="match status" value="1"/>
</dbReference>
<dbReference type="PIRSF" id="PIRSF018427">
    <property type="entry name" value="Isopntndiph_ism"/>
    <property type="match status" value="1"/>
</dbReference>
<comment type="subunit">
    <text evidence="10">Homodimer.</text>
</comment>
<feature type="binding site" evidence="10">
    <location>
        <position position="84"/>
    </location>
    <ligand>
        <name>Mg(2+)</name>
        <dbReference type="ChEBI" id="CHEBI:18420"/>
    </ligand>
</feature>
<evidence type="ECO:0000256" key="9">
    <source>
        <dbReference type="ARBA" id="ARBA00023235"/>
    </source>
</evidence>
<evidence type="ECO:0000256" key="2">
    <source>
        <dbReference type="ARBA" id="ARBA00007579"/>
    </source>
</evidence>
<feature type="domain" description="Nudix hydrolase" evidence="12">
    <location>
        <begin position="27"/>
        <end position="159"/>
    </location>
</feature>
<evidence type="ECO:0000256" key="6">
    <source>
        <dbReference type="ARBA" id="ARBA00022842"/>
    </source>
</evidence>
<gene>
    <name evidence="10 13" type="primary">idi</name>
    <name evidence="13" type="ORF">ETEE_1633</name>
</gene>
<evidence type="ECO:0000256" key="10">
    <source>
        <dbReference type="HAMAP-Rule" id="MF_00202"/>
    </source>
</evidence>
<dbReference type="GO" id="GO:0009240">
    <property type="term" value="P:isopentenyl diphosphate biosynthetic process"/>
    <property type="evidence" value="ECO:0007669"/>
    <property type="project" value="TreeGrafter"/>
</dbReference>
<name>A0A076LMY1_9GAMM</name>
<comment type="cofactor">
    <cofactor evidence="10">
        <name>Mn(2+)</name>
        <dbReference type="ChEBI" id="CHEBI:29035"/>
    </cofactor>
    <text evidence="10">Binds 1 Mn(2+) ion per subunit.</text>
</comment>
<dbReference type="Gene3D" id="3.90.79.10">
    <property type="entry name" value="Nucleoside Triphosphate Pyrophosphohydrolase"/>
    <property type="match status" value="1"/>
</dbReference>
<dbReference type="NCBIfam" id="NF002995">
    <property type="entry name" value="PRK03759.1"/>
    <property type="match status" value="1"/>
</dbReference>
<evidence type="ECO:0000256" key="7">
    <source>
        <dbReference type="ARBA" id="ARBA00023211"/>
    </source>
</evidence>
<comment type="pathway">
    <text evidence="1 10">Isoprenoid biosynthesis; dimethylallyl diphosphate biosynthesis; dimethylallyl diphosphate from isopentenyl diphosphate: step 1/1.</text>
</comment>
<dbReference type="CDD" id="cd02885">
    <property type="entry name" value="NUDIX_IPP_Isomerase"/>
    <property type="match status" value="1"/>
</dbReference>
<keyword evidence="4 10" id="KW-0963">Cytoplasm</keyword>
<dbReference type="AlphaFoldDB" id="A0A076LMY1"/>
<dbReference type="PANTHER" id="PTHR10885">
    <property type="entry name" value="ISOPENTENYL-DIPHOSPHATE DELTA-ISOMERASE"/>
    <property type="match status" value="1"/>
</dbReference>
<dbReference type="GO" id="GO:0050992">
    <property type="term" value="P:dimethylallyl diphosphate biosynthetic process"/>
    <property type="evidence" value="ECO:0007669"/>
    <property type="project" value="UniProtKB-UniRule"/>
</dbReference>
<dbReference type="HOGENOM" id="CLU_060552_2_1_6"/>
<evidence type="ECO:0000313" key="14">
    <source>
        <dbReference type="Proteomes" id="UP000028681"/>
    </source>
</evidence>
<comment type="cofactor">
    <cofactor evidence="10">
        <name>Mg(2+)</name>
        <dbReference type="ChEBI" id="CHEBI:18420"/>
    </cofactor>
    <text evidence="10">Binds 1 Mg(2+) ion per subunit. The magnesium ion binds only when substrate is bound.</text>
</comment>
<dbReference type="PANTHER" id="PTHR10885:SF0">
    <property type="entry name" value="ISOPENTENYL-DIPHOSPHATE DELTA-ISOMERASE"/>
    <property type="match status" value="1"/>
</dbReference>
<feature type="binding site" evidence="10">
    <location>
        <position position="29"/>
    </location>
    <ligand>
        <name>Mn(2+)</name>
        <dbReference type="ChEBI" id="CHEBI:29035"/>
    </ligand>
</feature>
<dbReference type="InterPro" id="IPR011876">
    <property type="entry name" value="IsopentenylPP_isomerase_typ1"/>
</dbReference>
<feature type="binding site" evidence="10">
    <location>
        <position position="23"/>
    </location>
    <ligand>
        <name>Mn(2+)</name>
        <dbReference type="ChEBI" id="CHEBI:29035"/>
    </ligand>
</feature>
<evidence type="ECO:0000256" key="3">
    <source>
        <dbReference type="ARBA" id="ARBA00012057"/>
    </source>
</evidence>
<dbReference type="GO" id="GO:0046872">
    <property type="term" value="F:metal ion binding"/>
    <property type="evidence" value="ECO:0007669"/>
    <property type="project" value="UniProtKB-KW"/>
</dbReference>
<keyword evidence="6 10" id="KW-0460">Magnesium</keyword>
<keyword evidence="7 10" id="KW-0464">Manganese</keyword>
<evidence type="ECO:0000259" key="12">
    <source>
        <dbReference type="PROSITE" id="PS51462"/>
    </source>
</evidence>
<dbReference type="GO" id="GO:0004452">
    <property type="term" value="F:isopentenyl-diphosphate delta-isomerase activity"/>
    <property type="evidence" value="ECO:0007669"/>
    <property type="project" value="UniProtKB-UniRule"/>
</dbReference>
<evidence type="ECO:0000256" key="5">
    <source>
        <dbReference type="ARBA" id="ARBA00022723"/>
    </source>
</evidence>
<feature type="active site" evidence="10 11">
    <location>
        <position position="111"/>
    </location>
</feature>
<feature type="binding site" evidence="10">
    <location>
        <position position="109"/>
    </location>
    <ligand>
        <name>Mn(2+)</name>
        <dbReference type="ChEBI" id="CHEBI:29035"/>
    </ligand>
</feature>
<evidence type="ECO:0000256" key="8">
    <source>
        <dbReference type="ARBA" id="ARBA00023229"/>
    </source>
</evidence>
<dbReference type="InterPro" id="IPR000086">
    <property type="entry name" value="NUDIX_hydrolase_dom"/>
</dbReference>
<keyword evidence="8 10" id="KW-0414">Isoprene biosynthesis</keyword>
<evidence type="ECO:0000313" key="13">
    <source>
        <dbReference type="EMBL" id="AIJ08082.1"/>
    </source>
</evidence>
<dbReference type="EC" id="5.3.3.2" evidence="3 10"/>
<dbReference type="Proteomes" id="UP000028681">
    <property type="component" value="Chromosome"/>
</dbReference>
<dbReference type="Pfam" id="PF00293">
    <property type="entry name" value="NUDIX"/>
    <property type="match status" value="1"/>
</dbReference>
<dbReference type="HAMAP" id="MF_00202">
    <property type="entry name" value="Idi"/>
    <property type="match status" value="1"/>
</dbReference>
<keyword evidence="5 10" id="KW-0479">Metal-binding</keyword>
<dbReference type="GO" id="GO:0005737">
    <property type="term" value="C:cytoplasm"/>
    <property type="evidence" value="ECO:0007669"/>
    <property type="project" value="UniProtKB-SubCell"/>
</dbReference>
<dbReference type="GeneID" id="33939252"/>
<comment type="subcellular location">
    <subcellularLocation>
        <location evidence="10">Cytoplasm</location>
    </subcellularLocation>
</comment>
<comment type="catalytic activity">
    <reaction evidence="10">
        <text>isopentenyl diphosphate = dimethylallyl diphosphate</text>
        <dbReference type="Rhea" id="RHEA:23284"/>
        <dbReference type="ChEBI" id="CHEBI:57623"/>
        <dbReference type="ChEBI" id="CHEBI:128769"/>
        <dbReference type="EC" id="5.3.3.2"/>
    </reaction>
</comment>
<feature type="binding site" evidence="10">
    <location>
        <position position="111"/>
    </location>
    <ligand>
        <name>Mn(2+)</name>
        <dbReference type="ChEBI" id="CHEBI:29035"/>
    </ligand>
</feature>
<dbReference type="RefSeq" id="WP_034164028.1">
    <property type="nucleotide sequence ID" value="NZ_CP006664.1"/>
</dbReference>
<evidence type="ECO:0000256" key="1">
    <source>
        <dbReference type="ARBA" id="ARBA00004826"/>
    </source>
</evidence>
<dbReference type="InterPro" id="IPR015797">
    <property type="entry name" value="NUDIX_hydrolase-like_dom_sf"/>
</dbReference>
<dbReference type="InterPro" id="IPR056375">
    <property type="entry name" value="Idi_bact"/>
</dbReference>
<comment type="similarity">
    <text evidence="2 10">Belongs to the IPP isomerase type 1 family.</text>
</comment>
<evidence type="ECO:0000256" key="4">
    <source>
        <dbReference type="ARBA" id="ARBA00022490"/>
    </source>
</evidence>
<sequence length="173" mass="19661">MIEVVLVDEYDVVQGHMEKLAAHRQGCLHRALSVYIFNARGELLLQRRAADKYHAGGQWSNTCCSHPLPGESVERAAARRLQEEMGMQCDLTPGLTLRYRVDVGQGLTEHELTHVFIGQSDRMPQLNLAEADAFVFREPTAILRHMAQQPDYYTPWFRACLTPVLQHAAVHLR</sequence>
<dbReference type="SUPFAM" id="SSF55811">
    <property type="entry name" value="Nudix"/>
    <property type="match status" value="1"/>
</dbReference>